<dbReference type="Proteomes" id="UP000736672">
    <property type="component" value="Unassembled WGS sequence"/>
</dbReference>
<proteinExistence type="predicted"/>
<gene>
    <name evidence="3" type="ORF">B0J15DRAFT_468111</name>
</gene>
<comment type="caution">
    <text evidence="3">The sequence shown here is derived from an EMBL/GenBank/DDBJ whole genome shotgun (WGS) entry which is preliminary data.</text>
</comment>
<keyword evidence="4" id="KW-1185">Reference proteome</keyword>
<organism evidence="3 4">
    <name type="scientific">Fusarium solani</name>
    <name type="common">Filamentous fungus</name>
    <dbReference type="NCBI Taxonomy" id="169388"/>
    <lineage>
        <taxon>Eukaryota</taxon>
        <taxon>Fungi</taxon>
        <taxon>Dikarya</taxon>
        <taxon>Ascomycota</taxon>
        <taxon>Pezizomycotina</taxon>
        <taxon>Sordariomycetes</taxon>
        <taxon>Hypocreomycetidae</taxon>
        <taxon>Hypocreales</taxon>
        <taxon>Nectriaceae</taxon>
        <taxon>Fusarium</taxon>
        <taxon>Fusarium solani species complex</taxon>
    </lineage>
</organism>
<feature type="region of interest" description="Disordered" evidence="1">
    <location>
        <begin position="80"/>
        <end position="100"/>
    </location>
</feature>
<keyword evidence="2" id="KW-0732">Signal</keyword>
<dbReference type="AlphaFoldDB" id="A0A9P9H3A9"/>
<name>A0A9P9H3A9_FUSSL</name>
<evidence type="ECO:0000256" key="1">
    <source>
        <dbReference type="SAM" id="MobiDB-lite"/>
    </source>
</evidence>
<dbReference type="OrthoDB" id="2281372at2759"/>
<feature type="compositionally biased region" description="Basic and acidic residues" evidence="1">
    <location>
        <begin position="81"/>
        <end position="92"/>
    </location>
</feature>
<evidence type="ECO:0000313" key="4">
    <source>
        <dbReference type="Proteomes" id="UP000736672"/>
    </source>
</evidence>
<accession>A0A9P9H3A9</accession>
<protein>
    <submittedName>
        <fullName evidence="3">Uncharacterized protein</fullName>
    </submittedName>
</protein>
<dbReference type="EMBL" id="JAGTJS010000013">
    <property type="protein sequence ID" value="KAH7249578.1"/>
    <property type="molecule type" value="Genomic_DNA"/>
</dbReference>
<feature type="signal peptide" evidence="2">
    <location>
        <begin position="1"/>
        <end position="17"/>
    </location>
</feature>
<evidence type="ECO:0000313" key="3">
    <source>
        <dbReference type="EMBL" id="KAH7249578.1"/>
    </source>
</evidence>
<reference evidence="3" key="1">
    <citation type="journal article" date="2021" name="Nat. Commun.">
        <title>Genetic determinants of endophytism in the Arabidopsis root mycobiome.</title>
        <authorList>
            <person name="Mesny F."/>
            <person name="Miyauchi S."/>
            <person name="Thiergart T."/>
            <person name="Pickel B."/>
            <person name="Atanasova L."/>
            <person name="Karlsson M."/>
            <person name="Huettel B."/>
            <person name="Barry K.W."/>
            <person name="Haridas S."/>
            <person name="Chen C."/>
            <person name="Bauer D."/>
            <person name="Andreopoulos W."/>
            <person name="Pangilinan J."/>
            <person name="LaButti K."/>
            <person name="Riley R."/>
            <person name="Lipzen A."/>
            <person name="Clum A."/>
            <person name="Drula E."/>
            <person name="Henrissat B."/>
            <person name="Kohler A."/>
            <person name="Grigoriev I.V."/>
            <person name="Martin F.M."/>
            <person name="Hacquard S."/>
        </authorList>
    </citation>
    <scope>NUCLEOTIDE SEQUENCE</scope>
    <source>
        <strain evidence="3">FSSC 5 MPI-SDFR-AT-0091</strain>
    </source>
</reference>
<sequence>MHFSLLAQGLLVTGVTAARGRRIRRQDGPTDPGIPSDCTYWDTAINEKYDCGFFESDWGLTHEQFVEYVSHSYYVEVNNRFPRDDDPRKNPAVEEDYSGL</sequence>
<feature type="chain" id="PRO_5040154299" evidence="2">
    <location>
        <begin position="18"/>
        <end position="100"/>
    </location>
</feature>
<evidence type="ECO:0000256" key="2">
    <source>
        <dbReference type="SAM" id="SignalP"/>
    </source>
</evidence>